<keyword evidence="1" id="KW-0732">Signal</keyword>
<name>A0ABX0XQF5_9SPHN</name>
<proteinExistence type="predicted"/>
<dbReference type="RefSeq" id="WP_167955319.1">
    <property type="nucleotide sequence ID" value="NZ_JAATJE010000002.1"/>
</dbReference>
<dbReference type="EMBL" id="JAATJE010000002">
    <property type="protein sequence ID" value="NJC34910.1"/>
    <property type="molecule type" value="Genomic_DNA"/>
</dbReference>
<gene>
    <name evidence="3" type="ORF">GGR88_002424</name>
</gene>
<dbReference type="Pfam" id="PF07589">
    <property type="entry name" value="PEP-CTERM"/>
    <property type="match status" value="1"/>
</dbReference>
<feature type="chain" id="PRO_5045185305" description="Ice-binding protein C-terminal domain-containing protein" evidence="1">
    <location>
        <begin position="21"/>
        <end position="209"/>
    </location>
</feature>
<dbReference type="NCBIfam" id="NF035944">
    <property type="entry name" value="PEPxxWA-CTERM"/>
    <property type="match status" value="1"/>
</dbReference>
<accession>A0ABX0XQF5</accession>
<dbReference type="Proteomes" id="UP000734218">
    <property type="component" value="Unassembled WGS sequence"/>
</dbReference>
<comment type="caution">
    <text evidence="3">The sequence shown here is derived from an EMBL/GenBank/DDBJ whole genome shotgun (WGS) entry which is preliminary data.</text>
</comment>
<evidence type="ECO:0000259" key="2">
    <source>
        <dbReference type="Pfam" id="PF07589"/>
    </source>
</evidence>
<reference evidence="3 4" key="1">
    <citation type="submission" date="2020-03" db="EMBL/GenBank/DDBJ databases">
        <title>Genomic Encyclopedia of Type Strains, Phase IV (KMG-IV): sequencing the most valuable type-strain genomes for metagenomic binning, comparative biology and taxonomic classification.</title>
        <authorList>
            <person name="Goeker M."/>
        </authorList>
    </citation>
    <scope>NUCLEOTIDE SEQUENCE [LARGE SCALE GENOMIC DNA]</scope>
    <source>
        <strain evidence="3 4">DSM 27651</strain>
    </source>
</reference>
<evidence type="ECO:0000313" key="4">
    <source>
        <dbReference type="Proteomes" id="UP000734218"/>
    </source>
</evidence>
<protein>
    <recommendedName>
        <fullName evidence="2">Ice-binding protein C-terminal domain-containing protein</fullName>
    </recommendedName>
</protein>
<evidence type="ECO:0000256" key="1">
    <source>
        <dbReference type="SAM" id="SignalP"/>
    </source>
</evidence>
<feature type="signal peptide" evidence="1">
    <location>
        <begin position="1"/>
        <end position="20"/>
    </location>
</feature>
<dbReference type="NCBIfam" id="TIGR02595">
    <property type="entry name" value="PEP_CTERM"/>
    <property type="match status" value="1"/>
</dbReference>
<evidence type="ECO:0000313" key="3">
    <source>
        <dbReference type="EMBL" id="NJC34910.1"/>
    </source>
</evidence>
<sequence length="209" mass="21280">MKKLLAATAVAFLSAASAQAATFVFVPGSDDLAPGETTFASFNNAAEDGIVTGSNFVFLTGTSSQGAMPAAGDGTRYLSVLANGTANINLGAVSAFSADFGSLDQYNTLTLTFQDGTTQSFTGDVLNGAFPANGDQQSPTTNGRLQFRADAGQTITGVSFASSQNSFEIDDLAVSAVPEPATWAMMIGGFGLVGGAMRRRRSVGTTVTA</sequence>
<organism evidence="3 4">
    <name type="scientific">Sphingomonas jejuensis</name>
    <dbReference type="NCBI Taxonomy" id="904715"/>
    <lineage>
        <taxon>Bacteria</taxon>
        <taxon>Pseudomonadati</taxon>
        <taxon>Pseudomonadota</taxon>
        <taxon>Alphaproteobacteria</taxon>
        <taxon>Sphingomonadales</taxon>
        <taxon>Sphingomonadaceae</taxon>
        <taxon>Sphingomonas</taxon>
    </lineage>
</organism>
<dbReference type="InterPro" id="IPR013424">
    <property type="entry name" value="Ice-binding_C"/>
</dbReference>
<feature type="domain" description="Ice-binding protein C-terminal" evidence="2">
    <location>
        <begin position="176"/>
        <end position="201"/>
    </location>
</feature>
<keyword evidence="4" id="KW-1185">Reference proteome</keyword>